<accession>A0A1D1YHM1</accession>
<organism evidence="4">
    <name type="scientific">Anthurium amnicola</name>
    <dbReference type="NCBI Taxonomy" id="1678845"/>
    <lineage>
        <taxon>Eukaryota</taxon>
        <taxon>Viridiplantae</taxon>
        <taxon>Streptophyta</taxon>
        <taxon>Embryophyta</taxon>
        <taxon>Tracheophyta</taxon>
        <taxon>Spermatophyta</taxon>
        <taxon>Magnoliopsida</taxon>
        <taxon>Liliopsida</taxon>
        <taxon>Araceae</taxon>
        <taxon>Pothoideae</taxon>
        <taxon>Potheae</taxon>
        <taxon>Anthurium</taxon>
    </lineage>
</organism>
<name>A0A1D1YHM1_9ARAE</name>
<dbReference type="PROSITE" id="PS50157">
    <property type="entry name" value="ZINC_FINGER_C2H2_2"/>
    <property type="match status" value="1"/>
</dbReference>
<dbReference type="GO" id="GO:0006355">
    <property type="term" value="P:regulation of DNA-templated transcription"/>
    <property type="evidence" value="ECO:0007669"/>
    <property type="project" value="InterPro"/>
</dbReference>
<dbReference type="InterPro" id="IPR044303">
    <property type="entry name" value="ZAT1/4/9"/>
</dbReference>
<feature type="non-terminal residue" evidence="4">
    <location>
        <position position="1"/>
    </location>
</feature>
<dbReference type="PROSITE" id="PS00028">
    <property type="entry name" value="ZINC_FINGER_C2H2_1"/>
    <property type="match status" value="1"/>
</dbReference>
<evidence type="ECO:0000256" key="1">
    <source>
        <dbReference type="PROSITE-ProRule" id="PRU00042"/>
    </source>
</evidence>
<feature type="domain" description="C2H2-type" evidence="3">
    <location>
        <begin position="62"/>
        <end position="84"/>
    </location>
</feature>
<dbReference type="AlphaFoldDB" id="A0A1D1YHM1"/>
<keyword evidence="1" id="KW-0479">Metal-binding</keyword>
<protein>
    <submittedName>
        <fullName evidence="4">Zinc finger protein ZAT4</fullName>
    </submittedName>
</protein>
<keyword evidence="1" id="KW-0862">Zinc</keyword>
<dbReference type="Pfam" id="PF13912">
    <property type="entry name" value="zf-C2H2_6"/>
    <property type="match status" value="1"/>
</dbReference>
<dbReference type="PANTHER" id="PTHR46326">
    <property type="entry name" value="ZINC FINGER PROTEIN ZAT1-RELATED"/>
    <property type="match status" value="1"/>
</dbReference>
<dbReference type="SUPFAM" id="SSF57667">
    <property type="entry name" value="beta-beta-alpha zinc fingers"/>
    <property type="match status" value="1"/>
</dbReference>
<evidence type="ECO:0000256" key="2">
    <source>
        <dbReference type="SAM" id="MobiDB-lite"/>
    </source>
</evidence>
<evidence type="ECO:0000259" key="3">
    <source>
        <dbReference type="PROSITE" id="PS50157"/>
    </source>
</evidence>
<dbReference type="InterPro" id="IPR036236">
    <property type="entry name" value="Znf_C2H2_sf"/>
</dbReference>
<dbReference type="InterPro" id="IPR013087">
    <property type="entry name" value="Znf_C2H2_type"/>
</dbReference>
<dbReference type="GO" id="GO:0008270">
    <property type="term" value="F:zinc ion binding"/>
    <property type="evidence" value="ECO:0007669"/>
    <property type="project" value="UniProtKB-KW"/>
</dbReference>
<evidence type="ECO:0000313" key="4">
    <source>
        <dbReference type="EMBL" id="JAT54136.1"/>
    </source>
</evidence>
<keyword evidence="1" id="KW-0863">Zinc-finger</keyword>
<dbReference type="PANTHER" id="PTHR46326:SF2">
    <property type="entry name" value="ZINC FINGER PROTEIN ZAT1-RELATED"/>
    <property type="match status" value="1"/>
</dbReference>
<reference evidence="4" key="1">
    <citation type="submission" date="2015-07" db="EMBL/GenBank/DDBJ databases">
        <title>Transcriptome Assembly of Anthurium amnicola.</title>
        <authorList>
            <person name="Suzuki J."/>
        </authorList>
    </citation>
    <scope>NUCLEOTIDE SEQUENCE</scope>
</reference>
<gene>
    <name evidence="4" type="primary">ZAT4_2</name>
    <name evidence="4" type="ORF">g.15014</name>
</gene>
<sequence>ALGGHRASHKKSRACVVAPPPVVVDVGEAGNGRRRPGTQIRDADSELNAAPSAAGSADRRIHECPFCFRVFSSGQALGGHKRSHLPYSSAGATNPGPVLVVPNYAVAAPPDAPIPTTAAATSFVDVKSSTKFAGESFIDLNLPAPLEEEVEFSAVCDGER</sequence>
<dbReference type="EMBL" id="GDJX01013800">
    <property type="protein sequence ID" value="JAT54136.1"/>
    <property type="molecule type" value="Transcribed_RNA"/>
</dbReference>
<proteinExistence type="predicted"/>
<feature type="region of interest" description="Disordered" evidence="2">
    <location>
        <begin position="28"/>
        <end position="54"/>
    </location>
</feature>